<reference evidence="3 4" key="1">
    <citation type="submission" date="2020-05" db="EMBL/GenBank/DDBJ databases">
        <title>Parvularcula mediterraneae sp. nov., isolated from polypropylene straw from shallow seawater of the seashore of Laganas in Zakynthos island, Greece.</title>
        <authorList>
            <person name="Szabo I."/>
            <person name="Al-Omari J."/>
            <person name="Rado J."/>
            <person name="Szerdahelyi G.S."/>
        </authorList>
    </citation>
    <scope>NUCLEOTIDE SEQUENCE [LARGE SCALE GENOMIC DNA]</scope>
    <source>
        <strain evidence="3 4">ZS-1/3</strain>
    </source>
</reference>
<feature type="domain" description="DUF547" evidence="2">
    <location>
        <begin position="129"/>
        <end position="239"/>
    </location>
</feature>
<gene>
    <name evidence="3" type="ORF">HK107_11290</name>
</gene>
<dbReference type="PROSITE" id="PS51257">
    <property type="entry name" value="PROKAR_LIPOPROTEIN"/>
    <property type="match status" value="1"/>
</dbReference>
<feature type="region of interest" description="Disordered" evidence="1">
    <location>
        <begin position="308"/>
        <end position="333"/>
    </location>
</feature>
<dbReference type="AlphaFoldDB" id="A0A7Y3RPB6"/>
<organism evidence="3 4">
    <name type="scientific">Parvularcula mediterranea</name>
    <dbReference type="NCBI Taxonomy" id="2732508"/>
    <lineage>
        <taxon>Bacteria</taxon>
        <taxon>Pseudomonadati</taxon>
        <taxon>Pseudomonadota</taxon>
        <taxon>Alphaproteobacteria</taxon>
        <taxon>Parvularculales</taxon>
        <taxon>Parvularculaceae</taxon>
        <taxon>Parvularcula</taxon>
    </lineage>
</organism>
<dbReference type="Pfam" id="PF04784">
    <property type="entry name" value="DUF547"/>
    <property type="match status" value="1"/>
</dbReference>
<name>A0A7Y3RPB6_9PROT</name>
<proteinExistence type="predicted"/>
<evidence type="ECO:0000256" key="1">
    <source>
        <dbReference type="SAM" id="MobiDB-lite"/>
    </source>
</evidence>
<accession>A0A7Y3RPB6</accession>
<dbReference type="Proteomes" id="UP000536835">
    <property type="component" value="Unassembled WGS sequence"/>
</dbReference>
<protein>
    <submittedName>
        <fullName evidence="3">DUF547 domain-containing protein</fullName>
    </submittedName>
</protein>
<evidence type="ECO:0000313" key="4">
    <source>
        <dbReference type="Proteomes" id="UP000536835"/>
    </source>
</evidence>
<evidence type="ECO:0000313" key="3">
    <source>
        <dbReference type="EMBL" id="NNU16902.1"/>
    </source>
</evidence>
<dbReference type="EMBL" id="JABFCX010000003">
    <property type="protein sequence ID" value="NNU16902.1"/>
    <property type="molecule type" value="Genomic_DNA"/>
</dbReference>
<sequence length="379" mass="42067">MRQIIALGAAVALASCATGPVVEDTGPSPARLAELAKFTPAPTGSVQKIDYDVIDEFLDLTVIDLGPSTRRREQRPPPPSGSRLTKGHDSPIRLEGNKVVFSEFTPDVEKAAREYAESLETIGNRIDIEELARNQQLVYWFNLHNITLMAVLAERYPVVEPSRMLVDGVLLHDAPLIEIDGVTLSLRDIREEIVYKNWEDPRVIYGFWHGDLAGPSILTSAWNAGTLNSDLNKNADEFVNSLRGVDGVGKRSLGVSPIYKEAQSALFANWPRDLRMHLEKFGEGEVAELLQKRGTVVWLPYERTISDLSGGEPYPGPRPGVEALSGDDLSTGSPARQRMLREMVFKFGDPSYWQRRRATVTILDGDDTGEDPEETEEIE</sequence>
<evidence type="ECO:0000259" key="2">
    <source>
        <dbReference type="Pfam" id="PF04784"/>
    </source>
</evidence>
<comment type="caution">
    <text evidence="3">The sequence shown here is derived from an EMBL/GenBank/DDBJ whole genome shotgun (WGS) entry which is preliminary data.</text>
</comment>
<dbReference type="RefSeq" id="WP_173199811.1">
    <property type="nucleotide sequence ID" value="NZ_JABFCX010000003.1"/>
</dbReference>
<keyword evidence="4" id="KW-1185">Reference proteome</keyword>
<feature type="region of interest" description="Disordered" evidence="1">
    <location>
        <begin position="67"/>
        <end position="89"/>
    </location>
</feature>
<dbReference type="InterPro" id="IPR006869">
    <property type="entry name" value="DUF547"/>
</dbReference>